<protein>
    <recommendedName>
        <fullName evidence="6">Triosephosphate isomerase</fullName>
        <ecNumber evidence="6">5.3.1.1</ecNumber>
    </recommendedName>
</protein>
<evidence type="ECO:0000256" key="2">
    <source>
        <dbReference type="ARBA" id="ARBA00007422"/>
    </source>
</evidence>
<dbReference type="GO" id="GO:0004807">
    <property type="term" value="F:triose-phosphate isomerase activity"/>
    <property type="evidence" value="ECO:0007669"/>
    <property type="project" value="UniProtKB-UniRule"/>
</dbReference>
<dbReference type="InterPro" id="IPR035990">
    <property type="entry name" value="TIM_sf"/>
</dbReference>
<evidence type="ECO:0000313" key="8">
    <source>
        <dbReference type="Proteomes" id="UP000501168"/>
    </source>
</evidence>
<dbReference type="Gene3D" id="3.20.20.70">
    <property type="entry name" value="Aldolase class I"/>
    <property type="match status" value="1"/>
</dbReference>
<evidence type="ECO:0000256" key="4">
    <source>
        <dbReference type="ARBA" id="ARBA00023152"/>
    </source>
</evidence>
<evidence type="ECO:0000313" key="7">
    <source>
        <dbReference type="EMBL" id="QIQ21046.1"/>
    </source>
</evidence>
<name>A0A6G9IA02_9GAMM</name>
<dbReference type="NCBIfam" id="NF000722">
    <property type="entry name" value="PRK00042.2-1"/>
    <property type="match status" value="1"/>
</dbReference>
<evidence type="ECO:0000256" key="3">
    <source>
        <dbReference type="ARBA" id="ARBA00022432"/>
    </source>
</evidence>
<evidence type="ECO:0000256" key="5">
    <source>
        <dbReference type="ARBA" id="ARBA00023235"/>
    </source>
</evidence>
<dbReference type="EC" id="5.3.1.1" evidence="6"/>
<dbReference type="GO" id="GO:0006096">
    <property type="term" value="P:glycolytic process"/>
    <property type="evidence" value="ECO:0007669"/>
    <property type="project" value="UniProtKB-UniRule"/>
</dbReference>
<dbReference type="PROSITE" id="PS51440">
    <property type="entry name" value="TIM_2"/>
    <property type="match status" value="1"/>
</dbReference>
<comment type="subunit">
    <text evidence="6">Homodimer.</text>
</comment>
<dbReference type="FunFam" id="3.20.20.70:FF:000016">
    <property type="entry name" value="Triosephosphate isomerase"/>
    <property type="match status" value="1"/>
</dbReference>
<dbReference type="SUPFAM" id="SSF51351">
    <property type="entry name" value="Triosephosphate isomerase (TIM)"/>
    <property type="match status" value="1"/>
</dbReference>
<comment type="catalytic activity">
    <reaction evidence="6">
        <text>D-glyceraldehyde 3-phosphate = dihydroxyacetone phosphate</text>
        <dbReference type="Rhea" id="RHEA:18585"/>
        <dbReference type="ChEBI" id="CHEBI:57642"/>
        <dbReference type="ChEBI" id="CHEBI:59776"/>
        <dbReference type="EC" id="5.3.1.1"/>
    </reaction>
</comment>
<dbReference type="GO" id="GO:0006094">
    <property type="term" value="P:gluconeogenesis"/>
    <property type="evidence" value="ECO:0007669"/>
    <property type="project" value="UniProtKB-UniPathway"/>
</dbReference>
<dbReference type="InParanoid" id="A0A6G9IA02"/>
<comment type="pathway">
    <text evidence="6">Carbohydrate biosynthesis; gluconeogenesis.</text>
</comment>
<proteinExistence type="inferred from homology"/>
<sequence length="258" mass="28273">MKKIFVGTSWKMNKTLAEAMTFCQTLKEHMPQVKSHIQPFVIPPFTAVREVSKFMLEHQVNCLTGVQNMHYADQGAFTGEISPLMVKDTGAVLVEMGHSERREFFGETDLTVHKKVYASLKHDLCPLVCIGDSAQDKEWGVSGETVIKQMKAAIAGLSANEVTRVIIAYEPIWAIGEHGVPATPEEAEQIHAALRAALVELYGTDIANQIVILYGGSVNQENASALITQPNIDGLFIGRSAWQAEGFCKIIATVSELS</sequence>
<dbReference type="CDD" id="cd00311">
    <property type="entry name" value="TIM"/>
    <property type="match status" value="1"/>
</dbReference>
<keyword evidence="5 6" id="KW-0413">Isomerase</keyword>
<keyword evidence="6" id="KW-0963">Cytoplasm</keyword>
<evidence type="ECO:0000256" key="6">
    <source>
        <dbReference type="RuleBase" id="RU363013"/>
    </source>
</evidence>
<dbReference type="RefSeq" id="WP_166915440.1">
    <property type="nucleotide sequence ID" value="NZ_CP050253.1"/>
</dbReference>
<dbReference type="UniPathway" id="UPA00138"/>
<gene>
    <name evidence="7" type="ORF">IPMB12_04735</name>
</gene>
<dbReference type="EMBL" id="CP050253">
    <property type="protein sequence ID" value="QIQ21046.1"/>
    <property type="molecule type" value="Genomic_DNA"/>
</dbReference>
<comment type="subcellular location">
    <subcellularLocation>
        <location evidence="6">Cytoplasm</location>
    </subcellularLocation>
</comment>
<dbReference type="AlphaFoldDB" id="A0A6G9IA02"/>
<dbReference type="InterPro" id="IPR000652">
    <property type="entry name" value="Triosephosphate_isomerase"/>
</dbReference>
<keyword evidence="8" id="KW-1185">Reference proteome</keyword>
<dbReference type="GO" id="GO:0019563">
    <property type="term" value="P:glycerol catabolic process"/>
    <property type="evidence" value="ECO:0007669"/>
    <property type="project" value="TreeGrafter"/>
</dbReference>
<comment type="pathway">
    <text evidence="1 6">Carbohydrate degradation; glycolysis; D-glyceraldehyde 3-phosphate from glycerone phosphate: step 1/1.</text>
</comment>
<comment type="similarity">
    <text evidence="2 6">Belongs to the triosephosphate isomerase family.</text>
</comment>
<dbReference type="GO" id="GO:0005829">
    <property type="term" value="C:cytosol"/>
    <property type="evidence" value="ECO:0007669"/>
    <property type="project" value="TreeGrafter"/>
</dbReference>
<organism evidence="7 8">
    <name type="scientific">Zophobihabitans entericus</name>
    <dbReference type="NCBI Taxonomy" id="1635327"/>
    <lineage>
        <taxon>Bacteria</taxon>
        <taxon>Pseudomonadati</taxon>
        <taxon>Pseudomonadota</taxon>
        <taxon>Gammaproteobacteria</taxon>
        <taxon>Orbales</taxon>
        <taxon>Orbaceae</taxon>
        <taxon>Zophobihabitans</taxon>
    </lineage>
</organism>
<dbReference type="InterPro" id="IPR013785">
    <property type="entry name" value="Aldolase_TIM"/>
</dbReference>
<keyword evidence="3 6" id="KW-0312">Gluconeogenesis</keyword>
<dbReference type="PANTHER" id="PTHR21139:SF42">
    <property type="entry name" value="TRIOSEPHOSPHATE ISOMERASE"/>
    <property type="match status" value="1"/>
</dbReference>
<dbReference type="Pfam" id="PF00121">
    <property type="entry name" value="TIM"/>
    <property type="match status" value="1"/>
</dbReference>
<dbReference type="Proteomes" id="UP000501168">
    <property type="component" value="Chromosome"/>
</dbReference>
<dbReference type="KEGG" id="orb:IPMB12_04735"/>
<keyword evidence="4 6" id="KW-0324">Glycolysis</keyword>
<reference evidence="7 8" key="1">
    <citation type="submission" date="2020-03" db="EMBL/GenBank/DDBJ databases">
        <title>Complete genome sequence of Orbus sp. IPMB12 (BCRC 80908).</title>
        <authorList>
            <person name="Lo W.-S."/>
            <person name="Chang T.-H."/>
            <person name="Kuo C.-H."/>
        </authorList>
    </citation>
    <scope>NUCLEOTIDE SEQUENCE [LARGE SCALE GENOMIC DNA]</scope>
    <source>
        <strain evidence="7 8">IPMB12</strain>
    </source>
</reference>
<dbReference type="GO" id="GO:0046166">
    <property type="term" value="P:glyceraldehyde-3-phosphate biosynthetic process"/>
    <property type="evidence" value="ECO:0007669"/>
    <property type="project" value="TreeGrafter"/>
</dbReference>
<accession>A0A6G9IA02</accession>
<evidence type="ECO:0000256" key="1">
    <source>
        <dbReference type="ARBA" id="ARBA00004680"/>
    </source>
</evidence>
<dbReference type="PANTHER" id="PTHR21139">
    <property type="entry name" value="TRIOSEPHOSPHATE ISOMERASE"/>
    <property type="match status" value="1"/>
</dbReference>
<dbReference type="UniPathway" id="UPA00109">
    <property type="reaction ID" value="UER00189"/>
</dbReference>
<dbReference type="NCBIfam" id="TIGR00419">
    <property type="entry name" value="tim"/>
    <property type="match status" value="1"/>
</dbReference>